<dbReference type="SFLD" id="SFLDS00029">
    <property type="entry name" value="Radical_SAM"/>
    <property type="match status" value="1"/>
</dbReference>
<dbReference type="PANTHER" id="PTHR43273">
    <property type="entry name" value="ANAEROBIC SULFATASE-MATURATING ENZYME HOMOLOG ASLB-RELATED"/>
    <property type="match status" value="1"/>
</dbReference>
<keyword evidence="9" id="KW-1185">Reference proteome</keyword>
<accession>D1YZP0</accession>
<dbReference type="GO" id="GO:0016491">
    <property type="term" value="F:oxidoreductase activity"/>
    <property type="evidence" value="ECO:0007669"/>
    <property type="project" value="InterPro"/>
</dbReference>
<dbReference type="OrthoDB" id="5620at2157"/>
<dbReference type="InterPro" id="IPR058240">
    <property type="entry name" value="rSAM_sf"/>
</dbReference>
<keyword evidence="2" id="KW-0949">S-adenosyl-L-methionine</keyword>
<evidence type="ECO:0000313" key="9">
    <source>
        <dbReference type="Proteomes" id="UP000001882"/>
    </source>
</evidence>
<evidence type="ECO:0000256" key="1">
    <source>
        <dbReference type="ARBA" id="ARBA00001966"/>
    </source>
</evidence>
<dbReference type="InterPro" id="IPR024018">
    <property type="entry name" value="CHP04083_rSAM"/>
</dbReference>
<dbReference type="CDD" id="cd01335">
    <property type="entry name" value="Radical_SAM"/>
    <property type="match status" value="1"/>
</dbReference>
<dbReference type="RefSeq" id="WP_012900589.1">
    <property type="nucleotide sequence ID" value="NC_013665.1"/>
</dbReference>
<protein>
    <recommendedName>
        <fullName evidence="7">Radical SAM core domain-containing protein</fullName>
    </recommendedName>
</protein>
<dbReference type="AlphaFoldDB" id="D1YZP0"/>
<dbReference type="NCBIfam" id="TIGR04085">
    <property type="entry name" value="rSAM_more_4Fe4S"/>
    <property type="match status" value="1"/>
</dbReference>
<keyword evidence="4" id="KW-0408">Iron</keyword>
<dbReference type="SFLD" id="SFLDG01384">
    <property type="entry name" value="thioether_bond_formation_requi"/>
    <property type="match status" value="1"/>
</dbReference>
<proteinExistence type="inferred from homology"/>
<dbReference type="CDD" id="cd21124">
    <property type="entry name" value="SPASM_CteB-like"/>
    <property type="match status" value="1"/>
</dbReference>
<sequence length="383" mass="43220">MPFHVMLIPTLGCPSKCSYCWSSDPDSPKMSVDTIKEVVEWLKEFRPGEAVTFTFHGGEPLLAGADFYNKSLALLSKSLKDRKIAFAMQTNLWLMTPEIAKVLAKYNIPIGSSLDGPKALNDMQRSEGYYDRTMKGYRIAKENGLDVKFICTFTSYSVKQKEKIFNYFLKNDLTLKLHPALPSLRSNKPGEWALDPEEYGELLVYLLDKYLENMGKIEVMNIDHLCKCIFTGHGTVCTYVDCMGDTFAIGPDGSIYPCYRYVGMPTYVMGNVHDHPTMEDLMGSKAGKLMLRYKKYVDKHCKDCTHINYCRGGCPYNAMAPYDGKIKGVDPHCIAYKRIFDEIIDRMNSDMFGGSSSLESASFGFPPQQSSKQGIMAIMLKEI</sequence>
<evidence type="ECO:0000256" key="5">
    <source>
        <dbReference type="ARBA" id="ARBA00023014"/>
    </source>
</evidence>
<reference evidence="8 9" key="1">
    <citation type="journal article" date="2007" name="Appl. Environ. Microbiol.">
        <title>Isolation of key methanogens for global methane emission from rice paddy fields: a novel isolate affiliated with the clone cluster rice cluster I.</title>
        <authorList>
            <person name="Sakai S."/>
            <person name="Imachi H."/>
            <person name="Sekiguchi Y."/>
            <person name="Ohashi A."/>
            <person name="Harada H."/>
            <person name="Kamagata Y."/>
        </authorList>
    </citation>
    <scope>NUCLEOTIDE SEQUENCE [LARGE SCALE GENOMIC DNA]</scope>
    <source>
        <strain evidence="9">DSM 17711 / JCM 13418 / NBRC 101707 / SANAE</strain>
    </source>
</reference>
<evidence type="ECO:0000256" key="4">
    <source>
        <dbReference type="ARBA" id="ARBA00023004"/>
    </source>
</evidence>
<dbReference type="InterPro" id="IPR047602">
    <property type="entry name" value="SPASM_CteB-like"/>
</dbReference>
<feature type="domain" description="Radical SAM core" evidence="7">
    <location>
        <begin position="1"/>
        <end position="212"/>
    </location>
</feature>
<dbReference type="STRING" id="304371.MCP_1840"/>
<organism evidence="8 9">
    <name type="scientific">Methanocella paludicola (strain DSM 17711 / JCM 13418 / NBRC 101707 / SANAE)</name>
    <dbReference type="NCBI Taxonomy" id="304371"/>
    <lineage>
        <taxon>Archaea</taxon>
        <taxon>Methanobacteriati</taxon>
        <taxon>Methanobacteriota</taxon>
        <taxon>Stenosarchaea group</taxon>
        <taxon>Methanomicrobia</taxon>
        <taxon>Methanocellales</taxon>
        <taxon>Methanocellaceae</taxon>
        <taxon>Methanocella</taxon>
    </lineage>
</organism>
<reference evidence="8 9" key="2">
    <citation type="journal article" date="2008" name="Int. J. Syst. Evol. Microbiol.">
        <title>Methanocella paludicola gen. nov., sp. nov., a methane-producing archaeon, the first isolate of the lineage 'Rice Cluster I', and proposal of the new archaeal order Methanocellales ord. nov.</title>
        <authorList>
            <person name="Sakai S."/>
            <person name="Imachi H."/>
            <person name="Hanada S."/>
            <person name="Ohashi A."/>
            <person name="Harada H."/>
            <person name="Kamagata Y."/>
        </authorList>
    </citation>
    <scope>NUCLEOTIDE SEQUENCE [LARGE SCALE GENOMIC DNA]</scope>
    <source>
        <strain evidence="9">DSM 17711 / JCM 13418 / NBRC 101707 / SANAE</strain>
    </source>
</reference>
<evidence type="ECO:0000256" key="6">
    <source>
        <dbReference type="ARBA" id="ARBA00023601"/>
    </source>
</evidence>
<comment type="cofactor">
    <cofactor evidence="1">
        <name>[4Fe-4S] cluster</name>
        <dbReference type="ChEBI" id="CHEBI:49883"/>
    </cofactor>
</comment>
<reference evidence="9" key="3">
    <citation type="journal article" date="2011" name="PLoS ONE">
        <title>Genome sequence of a mesophilic hydrogenotrophic methanogen Methanocella paludicola, the first cultivated representative of the order Methanocellales.</title>
        <authorList>
            <person name="Sakai S."/>
            <person name="Takaki Y."/>
            <person name="Shimamura S."/>
            <person name="Sekine M."/>
            <person name="Tajima T."/>
            <person name="Kosugi H."/>
            <person name="Ichikawa N."/>
            <person name="Tasumi E."/>
            <person name="Hiraki A.T."/>
            <person name="Shimizu A."/>
            <person name="Kato Y."/>
            <person name="Nishiko R."/>
            <person name="Mori K."/>
            <person name="Fujita N."/>
            <person name="Imachi H."/>
            <person name="Takai K."/>
        </authorList>
    </citation>
    <scope>NUCLEOTIDE SEQUENCE [LARGE SCALE GENOMIC DNA]</scope>
    <source>
        <strain evidence="9">DSM 17711 / JCM 13418 / NBRC 101707 / SANAE</strain>
    </source>
</reference>
<evidence type="ECO:0000313" key="8">
    <source>
        <dbReference type="EMBL" id="BAI61912.1"/>
    </source>
</evidence>
<dbReference type="InterPro" id="IPR013785">
    <property type="entry name" value="Aldolase_TIM"/>
</dbReference>
<keyword evidence="5" id="KW-0411">Iron-sulfur</keyword>
<dbReference type="KEGG" id="mpd:MCP_1840"/>
<dbReference type="SFLD" id="SFLDG01067">
    <property type="entry name" value="SPASM/twitch_domain_containing"/>
    <property type="match status" value="1"/>
</dbReference>
<dbReference type="NCBIfam" id="TIGR04083">
    <property type="entry name" value="rSAM_pep_methan"/>
    <property type="match status" value="1"/>
</dbReference>
<dbReference type="EMBL" id="AP011532">
    <property type="protein sequence ID" value="BAI61912.1"/>
    <property type="molecule type" value="Genomic_DNA"/>
</dbReference>
<dbReference type="SFLD" id="SFLDG01386">
    <property type="entry name" value="main_SPASM_domain-containing"/>
    <property type="match status" value="1"/>
</dbReference>
<dbReference type="PATRIC" id="fig|304371.9.peg.1877"/>
<dbReference type="eggNOG" id="arCOG00945">
    <property type="taxonomic scope" value="Archaea"/>
</dbReference>
<evidence type="ECO:0000259" key="7">
    <source>
        <dbReference type="PROSITE" id="PS51918"/>
    </source>
</evidence>
<dbReference type="GeneID" id="8681728"/>
<comment type="similarity">
    <text evidence="6">Belongs to the radical SAM superfamily. Anaerobic sulfatase-maturating enzyme family.</text>
</comment>
<dbReference type="Pfam" id="PF04055">
    <property type="entry name" value="Radical_SAM"/>
    <property type="match status" value="1"/>
</dbReference>
<dbReference type="InterPro" id="IPR007197">
    <property type="entry name" value="rSAM"/>
</dbReference>
<evidence type="ECO:0000256" key="2">
    <source>
        <dbReference type="ARBA" id="ARBA00022691"/>
    </source>
</evidence>
<dbReference type="Gene3D" id="3.20.20.70">
    <property type="entry name" value="Aldolase class I"/>
    <property type="match status" value="1"/>
</dbReference>
<dbReference type="InterPro" id="IPR023867">
    <property type="entry name" value="Sulphatase_maturase_rSAM"/>
</dbReference>
<dbReference type="InterPro" id="IPR023885">
    <property type="entry name" value="4Fe4S-binding_SPASM_dom"/>
</dbReference>
<name>D1YZP0_METPS</name>
<dbReference type="SUPFAM" id="SSF102114">
    <property type="entry name" value="Radical SAM enzymes"/>
    <property type="match status" value="1"/>
</dbReference>
<dbReference type="InterPro" id="IPR006638">
    <property type="entry name" value="Elp3/MiaA/NifB-like_rSAM"/>
</dbReference>
<dbReference type="InParanoid" id="D1YZP0"/>
<dbReference type="Pfam" id="PF13186">
    <property type="entry name" value="SPASM"/>
    <property type="match status" value="1"/>
</dbReference>
<dbReference type="Proteomes" id="UP000001882">
    <property type="component" value="Chromosome"/>
</dbReference>
<dbReference type="GO" id="GO:0051536">
    <property type="term" value="F:iron-sulfur cluster binding"/>
    <property type="evidence" value="ECO:0007669"/>
    <property type="project" value="UniProtKB-KW"/>
</dbReference>
<dbReference type="PANTHER" id="PTHR43273:SF3">
    <property type="entry name" value="ANAEROBIC SULFATASE-MATURATING ENZYME HOMOLOG ASLB-RELATED"/>
    <property type="match status" value="1"/>
</dbReference>
<evidence type="ECO:0000256" key="3">
    <source>
        <dbReference type="ARBA" id="ARBA00022723"/>
    </source>
</evidence>
<keyword evidence="3" id="KW-0479">Metal-binding</keyword>
<dbReference type="SMART" id="SM00729">
    <property type="entry name" value="Elp3"/>
    <property type="match status" value="1"/>
</dbReference>
<dbReference type="PROSITE" id="PS51918">
    <property type="entry name" value="RADICAL_SAM"/>
    <property type="match status" value="1"/>
</dbReference>
<dbReference type="SFLD" id="SFLDG01072">
    <property type="entry name" value="dehydrogenase_like"/>
    <property type="match status" value="1"/>
</dbReference>
<dbReference type="GO" id="GO:0046872">
    <property type="term" value="F:metal ion binding"/>
    <property type="evidence" value="ECO:0007669"/>
    <property type="project" value="UniProtKB-KW"/>
</dbReference>
<gene>
    <name evidence="8" type="ordered locus">MCP_1840</name>
</gene>